<gene>
    <name evidence="2" type="ORF">E6O75_ATG00941</name>
</gene>
<evidence type="ECO:0000256" key="1">
    <source>
        <dbReference type="SAM" id="MobiDB-lite"/>
    </source>
</evidence>
<name>A0A4Z1PAN9_9PEZI</name>
<proteinExistence type="predicted"/>
<dbReference type="EMBL" id="SNSC02000002">
    <property type="protein sequence ID" value="TID26448.1"/>
    <property type="molecule type" value="Genomic_DNA"/>
</dbReference>
<protein>
    <submittedName>
        <fullName evidence="2">Uncharacterized protein</fullName>
    </submittedName>
</protein>
<comment type="caution">
    <text evidence="2">The sequence shown here is derived from an EMBL/GenBank/DDBJ whole genome shotgun (WGS) entry which is preliminary data.</text>
</comment>
<keyword evidence="3" id="KW-1185">Reference proteome</keyword>
<evidence type="ECO:0000313" key="2">
    <source>
        <dbReference type="EMBL" id="TID26448.1"/>
    </source>
</evidence>
<feature type="compositionally biased region" description="Pro residues" evidence="1">
    <location>
        <begin position="115"/>
        <end position="124"/>
    </location>
</feature>
<accession>A0A4Z1PAN9</accession>
<sequence>MERSFLKEKAGPDANKCQNRVVDMAAARQCQKDGRRAAREAPQWNIRLFPQAAPLSRTKEGCKAAGGTGHIRCLKWPEVAVGRPDWKLEVVLLVRLDQGINHSPPTSPVRVLMPTPVPSTPPVRRPTHHRV</sequence>
<feature type="region of interest" description="Disordered" evidence="1">
    <location>
        <begin position="106"/>
        <end position="131"/>
    </location>
</feature>
<dbReference type="AlphaFoldDB" id="A0A4Z1PAN9"/>
<reference evidence="2 3" key="1">
    <citation type="submission" date="2019-04" db="EMBL/GenBank/DDBJ databases">
        <title>High contiguity whole genome sequence and gene annotation resource for two Venturia nashicola isolates.</title>
        <authorList>
            <person name="Prokchorchik M."/>
            <person name="Won K."/>
            <person name="Lee Y."/>
            <person name="Choi E.D."/>
            <person name="Segonzac C."/>
            <person name="Sohn K.H."/>
        </authorList>
    </citation>
    <scope>NUCLEOTIDE SEQUENCE [LARGE SCALE GENOMIC DNA]</scope>
    <source>
        <strain evidence="2 3">PRI2</strain>
    </source>
</reference>
<dbReference type="Proteomes" id="UP000298493">
    <property type="component" value="Unassembled WGS sequence"/>
</dbReference>
<evidence type="ECO:0000313" key="3">
    <source>
        <dbReference type="Proteomes" id="UP000298493"/>
    </source>
</evidence>
<organism evidence="2 3">
    <name type="scientific">Venturia nashicola</name>
    <dbReference type="NCBI Taxonomy" id="86259"/>
    <lineage>
        <taxon>Eukaryota</taxon>
        <taxon>Fungi</taxon>
        <taxon>Dikarya</taxon>
        <taxon>Ascomycota</taxon>
        <taxon>Pezizomycotina</taxon>
        <taxon>Dothideomycetes</taxon>
        <taxon>Pleosporomycetidae</taxon>
        <taxon>Venturiales</taxon>
        <taxon>Venturiaceae</taxon>
        <taxon>Venturia</taxon>
    </lineage>
</organism>